<evidence type="ECO:0000313" key="2">
    <source>
        <dbReference type="Proteomes" id="UP000053732"/>
    </source>
</evidence>
<dbReference type="EMBL" id="HG793174">
    <property type="protein sequence ID" value="CRL29860.1"/>
    <property type="molecule type" value="Genomic_DNA"/>
</dbReference>
<dbReference type="Proteomes" id="UP000053732">
    <property type="component" value="Unassembled WGS sequence"/>
</dbReference>
<gene>
    <name evidence="1" type="ORF">PCAMFM013_S041g000002</name>
</gene>
<dbReference type="AlphaFoldDB" id="A0A0G4PTR2"/>
<organism evidence="1 2">
    <name type="scientific">Penicillium camemberti (strain FM 013)</name>
    <dbReference type="NCBI Taxonomy" id="1429867"/>
    <lineage>
        <taxon>Eukaryota</taxon>
        <taxon>Fungi</taxon>
        <taxon>Dikarya</taxon>
        <taxon>Ascomycota</taxon>
        <taxon>Pezizomycotina</taxon>
        <taxon>Eurotiomycetes</taxon>
        <taxon>Eurotiomycetidae</taxon>
        <taxon>Eurotiales</taxon>
        <taxon>Aspergillaceae</taxon>
        <taxon>Penicillium</taxon>
    </lineage>
</organism>
<reference evidence="1 2" key="1">
    <citation type="journal article" date="2014" name="Nat. Commun.">
        <title>Multiple recent horizontal transfers of a large genomic region in cheese making fungi.</title>
        <authorList>
            <person name="Cheeseman K."/>
            <person name="Ropars J."/>
            <person name="Renault P."/>
            <person name="Dupont J."/>
            <person name="Gouzy J."/>
            <person name="Branca A."/>
            <person name="Abraham A.L."/>
            <person name="Ceppi M."/>
            <person name="Conseiller E."/>
            <person name="Debuchy R."/>
            <person name="Malagnac F."/>
            <person name="Goarin A."/>
            <person name="Silar P."/>
            <person name="Lacoste S."/>
            <person name="Sallet E."/>
            <person name="Bensimon A."/>
            <person name="Giraud T."/>
            <person name="Brygoo Y."/>
        </authorList>
    </citation>
    <scope>NUCLEOTIDE SEQUENCE [LARGE SCALE GENOMIC DNA]</scope>
    <source>
        <strain evidence="2">FM 013</strain>
    </source>
</reference>
<keyword evidence="2" id="KW-1185">Reference proteome</keyword>
<name>A0A0G4PTR2_PENC3</name>
<sequence length="58" mass="6532">MLFSAAHLPSSLLNIDSELVSQGVRRLYDSEQANRIDFESITIPKPLTTLESPLWMEA</sequence>
<proteinExistence type="predicted"/>
<protein>
    <submittedName>
        <fullName evidence="1">Str. FM013</fullName>
    </submittedName>
</protein>
<evidence type="ECO:0000313" key="1">
    <source>
        <dbReference type="EMBL" id="CRL29860.1"/>
    </source>
</evidence>
<accession>A0A0G4PTR2</accession>